<dbReference type="SUPFAM" id="SSF55811">
    <property type="entry name" value="Nudix"/>
    <property type="match status" value="1"/>
</dbReference>
<evidence type="ECO:0000313" key="7">
    <source>
        <dbReference type="Proteomes" id="UP001418637"/>
    </source>
</evidence>
<keyword evidence="3 6" id="KW-0378">Hydrolase</keyword>
<comment type="cofactor">
    <cofactor evidence="1">
        <name>Mg(2+)</name>
        <dbReference type="ChEBI" id="CHEBI:18420"/>
    </cofactor>
</comment>
<keyword evidence="7" id="KW-1185">Reference proteome</keyword>
<dbReference type="GO" id="GO:0016787">
    <property type="term" value="F:hydrolase activity"/>
    <property type="evidence" value="ECO:0007669"/>
    <property type="project" value="UniProtKB-KW"/>
</dbReference>
<dbReference type="InterPro" id="IPR000086">
    <property type="entry name" value="NUDIX_hydrolase_dom"/>
</dbReference>
<accession>A0ABV0BIL0</accession>
<dbReference type="EMBL" id="JBBYXI010000001">
    <property type="protein sequence ID" value="MEN3929961.1"/>
    <property type="molecule type" value="Genomic_DNA"/>
</dbReference>
<dbReference type="InterPro" id="IPR047198">
    <property type="entry name" value="DDP-like_NUDIX"/>
</dbReference>
<dbReference type="Gene3D" id="3.90.79.10">
    <property type="entry name" value="Nucleoside Triphosphate Pyrophosphohydrolase"/>
    <property type="match status" value="1"/>
</dbReference>
<sequence length="170" mass="19552">MHNSNQTRTKARQYAALPFRLNGGNAIEVMLITSRETRRWVIPKGWPIKGLKPHETAACEAYEEAGLTGRITKEAIGSFHYEKRLKAGDSITCEVEVYPLEVRRQYETWPEKHERDKRWFKLSDAAALVAEVDLSETLLKLKAETLLRLNTKGTNKLIQRLHLKEPAIQE</sequence>
<evidence type="ECO:0000256" key="2">
    <source>
        <dbReference type="ARBA" id="ARBA00022723"/>
    </source>
</evidence>
<reference evidence="6 7" key="1">
    <citation type="submission" date="2024-04" db="EMBL/GenBank/DDBJ databases">
        <title>A novel species isolated from cricket.</title>
        <authorList>
            <person name="Wang H.-C."/>
        </authorList>
    </citation>
    <scope>NUCLEOTIDE SEQUENCE [LARGE SCALE GENOMIC DNA]</scope>
    <source>
        <strain evidence="6 7">WL0021</strain>
    </source>
</reference>
<dbReference type="InterPro" id="IPR015797">
    <property type="entry name" value="NUDIX_hydrolase-like_dom_sf"/>
</dbReference>
<protein>
    <submittedName>
        <fullName evidence="6">NUDIX hydrolase</fullName>
    </submittedName>
</protein>
<keyword evidence="2" id="KW-0479">Metal-binding</keyword>
<dbReference type="CDD" id="cd04666">
    <property type="entry name" value="NUDIX_DIPP2_like_Nudt4"/>
    <property type="match status" value="1"/>
</dbReference>
<feature type="domain" description="Nudix hydrolase" evidence="5">
    <location>
        <begin position="9"/>
        <end position="142"/>
    </location>
</feature>
<proteinExistence type="predicted"/>
<dbReference type="RefSeq" id="WP_346335936.1">
    <property type="nucleotide sequence ID" value="NZ_JBBYXI010000001.1"/>
</dbReference>
<evidence type="ECO:0000256" key="3">
    <source>
        <dbReference type="ARBA" id="ARBA00022801"/>
    </source>
</evidence>
<evidence type="ECO:0000256" key="4">
    <source>
        <dbReference type="ARBA" id="ARBA00022842"/>
    </source>
</evidence>
<evidence type="ECO:0000259" key="5">
    <source>
        <dbReference type="PROSITE" id="PS51462"/>
    </source>
</evidence>
<keyword evidence="4" id="KW-0460">Magnesium</keyword>
<evidence type="ECO:0000313" key="6">
    <source>
        <dbReference type="EMBL" id="MEN3929961.1"/>
    </source>
</evidence>
<evidence type="ECO:0000256" key="1">
    <source>
        <dbReference type="ARBA" id="ARBA00001946"/>
    </source>
</evidence>
<comment type="caution">
    <text evidence="6">The sequence shown here is derived from an EMBL/GenBank/DDBJ whole genome shotgun (WGS) entry which is preliminary data.</text>
</comment>
<dbReference type="PANTHER" id="PTHR12629:SF0">
    <property type="entry name" value="DIPHOSPHOINOSITOL-POLYPHOSPHATE DIPHOSPHATASE"/>
    <property type="match status" value="1"/>
</dbReference>
<dbReference type="Pfam" id="PF00293">
    <property type="entry name" value="NUDIX"/>
    <property type="match status" value="1"/>
</dbReference>
<name>A0ABV0BIL0_9HYPH</name>
<dbReference type="PROSITE" id="PS51462">
    <property type="entry name" value="NUDIX"/>
    <property type="match status" value="1"/>
</dbReference>
<dbReference type="PANTHER" id="PTHR12629">
    <property type="entry name" value="DIPHOSPHOINOSITOL POLYPHOSPHATE PHOSPHOHYDROLASE"/>
    <property type="match status" value="1"/>
</dbReference>
<organism evidence="6 7">
    <name type="scientific">Hohaiivirga grylli</name>
    <dbReference type="NCBI Taxonomy" id="3133970"/>
    <lineage>
        <taxon>Bacteria</taxon>
        <taxon>Pseudomonadati</taxon>
        <taxon>Pseudomonadota</taxon>
        <taxon>Alphaproteobacteria</taxon>
        <taxon>Hyphomicrobiales</taxon>
        <taxon>Methylobacteriaceae</taxon>
        <taxon>Hohaiivirga</taxon>
    </lineage>
</organism>
<gene>
    <name evidence="6" type="ORF">WJT86_02660</name>
</gene>
<dbReference type="Proteomes" id="UP001418637">
    <property type="component" value="Unassembled WGS sequence"/>
</dbReference>